<evidence type="ECO:0000313" key="9">
    <source>
        <dbReference type="Proteomes" id="UP000267027"/>
    </source>
</evidence>
<evidence type="ECO:0000313" key="8">
    <source>
        <dbReference type="EMBL" id="VDM58144.1"/>
    </source>
</evidence>
<dbReference type="PANTHER" id="PTHR48041:SF68">
    <property type="entry name" value="ABC TRANSPORTER DOMAIN-CONTAINING PROTEIN"/>
    <property type="match status" value="1"/>
</dbReference>
<reference evidence="10" key="1">
    <citation type="submission" date="2017-02" db="UniProtKB">
        <authorList>
            <consortium name="WormBaseParasite"/>
        </authorList>
    </citation>
    <scope>IDENTIFICATION</scope>
</reference>
<dbReference type="InterPro" id="IPR050352">
    <property type="entry name" value="ABCG_transporters"/>
</dbReference>
<evidence type="ECO:0000256" key="6">
    <source>
        <dbReference type="ARBA" id="ARBA00023136"/>
    </source>
</evidence>
<evidence type="ECO:0000313" key="10">
    <source>
        <dbReference type="WBParaSite" id="ACOC_0000655801-mRNA-1"/>
    </source>
</evidence>
<evidence type="ECO:0000256" key="3">
    <source>
        <dbReference type="ARBA" id="ARBA00022448"/>
    </source>
</evidence>
<dbReference type="GO" id="GO:0005886">
    <property type="term" value="C:plasma membrane"/>
    <property type="evidence" value="ECO:0007669"/>
    <property type="project" value="TreeGrafter"/>
</dbReference>
<reference evidence="8 9" key="2">
    <citation type="submission" date="2018-11" db="EMBL/GenBank/DDBJ databases">
        <authorList>
            <consortium name="Pathogen Informatics"/>
        </authorList>
    </citation>
    <scope>NUCLEOTIDE SEQUENCE [LARGE SCALE GENOMIC DNA]</scope>
    <source>
        <strain evidence="8 9">Costa Rica</strain>
    </source>
</reference>
<evidence type="ECO:0000256" key="4">
    <source>
        <dbReference type="ARBA" id="ARBA00022692"/>
    </source>
</evidence>
<keyword evidence="4" id="KW-0812">Transmembrane</keyword>
<comment type="subcellular location">
    <subcellularLocation>
        <location evidence="1">Membrane</location>
        <topology evidence="1">Multi-pass membrane protein</topology>
    </subcellularLocation>
</comment>
<organism evidence="10">
    <name type="scientific">Angiostrongylus costaricensis</name>
    <name type="common">Nematode worm</name>
    <dbReference type="NCBI Taxonomy" id="334426"/>
    <lineage>
        <taxon>Eukaryota</taxon>
        <taxon>Metazoa</taxon>
        <taxon>Ecdysozoa</taxon>
        <taxon>Nematoda</taxon>
        <taxon>Chromadorea</taxon>
        <taxon>Rhabditida</taxon>
        <taxon>Rhabditina</taxon>
        <taxon>Rhabditomorpha</taxon>
        <taxon>Strongyloidea</taxon>
        <taxon>Metastrongylidae</taxon>
        <taxon>Angiostrongylus</taxon>
    </lineage>
</organism>
<keyword evidence="9" id="KW-1185">Reference proteome</keyword>
<name>A0A0R3PNE1_ANGCS</name>
<evidence type="ECO:0000256" key="5">
    <source>
        <dbReference type="ARBA" id="ARBA00022989"/>
    </source>
</evidence>
<keyword evidence="3" id="KW-0813">Transport</keyword>
<dbReference type="OrthoDB" id="5871456at2759"/>
<evidence type="ECO:0000259" key="7">
    <source>
        <dbReference type="Pfam" id="PF00005"/>
    </source>
</evidence>
<dbReference type="Pfam" id="PF00005">
    <property type="entry name" value="ABC_tran"/>
    <property type="match status" value="1"/>
</dbReference>
<dbReference type="InterPro" id="IPR027417">
    <property type="entry name" value="P-loop_NTPase"/>
</dbReference>
<dbReference type="GO" id="GO:0005524">
    <property type="term" value="F:ATP binding"/>
    <property type="evidence" value="ECO:0007669"/>
    <property type="project" value="InterPro"/>
</dbReference>
<dbReference type="STRING" id="334426.A0A0R3PNE1"/>
<comment type="similarity">
    <text evidence="2">Belongs to the ABC transporter superfamily. ABCG family. Eye pigment precursor importer (TC 3.A.1.204) subfamily.</text>
</comment>
<dbReference type="AlphaFoldDB" id="A0A0R3PNE1"/>
<protein>
    <submittedName>
        <fullName evidence="10">ABC transporter domain-containing protein</fullName>
    </submittedName>
</protein>
<dbReference type="Gene3D" id="3.40.50.300">
    <property type="entry name" value="P-loop containing nucleotide triphosphate hydrolases"/>
    <property type="match status" value="1"/>
</dbReference>
<dbReference type="GO" id="GO:0042626">
    <property type="term" value="F:ATPase-coupled transmembrane transporter activity"/>
    <property type="evidence" value="ECO:0007669"/>
    <property type="project" value="TreeGrafter"/>
</dbReference>
<accession>A0A0R3PNE1</accession>
<dbReference type="EMBL" id="UYYA01003955">
    <property type="protein sequence ID" value="VDM58144.1"/>
    <property type="molecule type" value="Genomic_DNA"/>
</dbReference>
<dbReference type="GO" id="GO:0016887">
    <property type="term" value="F:ATP hydrolysis activity"/>
    <property type="evidence" value="ECO:0007669"/>
    <property type="project" value="InterPro"/>
</dbReference>
<dbReference type="WBParaSite" id="ACOC_0000655801-mRNA-1">
    <property type="protein sequence ID" value="ACOC_0000655801-mRNA-1"/>
    <property type="gene ID" value="ACOC_0000655801"/>
</dbReference>
<evidence type="ECO:0000256" key="1">
    <source>
        <dbReference type="ARBA" id="ARBA00004141"/>
    </source>
</evidence>
<dbReference type="Proteomes" id="UP000267027">
    <property type="component" value="Unassembled WGS sequence"/>
</dbReference>
<feature type="domain" description="ABC transporter" evidence="7">
    <location>
        <begin position="8"/>
        <end position="86"/>
    </location>
</feature>
<sequence length="276" mass="31202">MFIAEVTVEEQLMFSARLRMPKNATEDERKETVENLITSMGLISCRYSRIGTATEKFISKSERKRLAFASEIITNPSILFCDEPTSGLDSFMALQVIAALKILASKAKTVISTIHQPSTEVYQMADRWWMAFFIRSACRIILLANGHVAYQGGMDGVEKFFTSLYCRRITSETPDLQQAVNDEAVDFSQSIEDSPLIPFHSYHYRSDSRNSYQIVPGNPTVRSTSEVQVLSLILGCVYYQVEFTKDSLMNYKGSAMRASLDMVFIFLYPCISVSDD</sequence>
<keyword evidence="6" id="KW-0472">Membrane</keyword>
<dbReference type="InterPro" id="IPR003439">
    <property type="entry name" value="ABC_transporter-like_ATP-bd"/>
</dbReference>
<dbReference type="PANTHER" id="PTHR48041">
    <property type="entry name" value="ABC TRANSPORTER G FAMILY MEMBER 28"/>
    <property type="match status" value="1"/>
</dbReference>
<gene>
    <name evidence="8" type="ORF">ACOC_LOCUS6559</name>
</gene>
<proteinExistence type="inferred from homology"/>
<evidence type="ECO:0000256" key="2">
    <source>
        <dbReference type="ARBA" id="ARBA00005814"/>
    </source>
</evidence>
<dbReference type="SUPFAM" id="SSF52540">
    <property type="entry name" value="P-loop containing nucleoside triphosphate hydrolases"/>
    <property type="match status" value="1"/>
</dbReference>
<keyword evidence="5" id="KW-1133">Transmembrane helix</keyword>